<evidence type="ECO:0000313" key="1">
    <source>
        <dbReference type="EMBL" id="MBD7987104.1"/>
    </source>
</evidence>
<organism evidence="1 2">
    <name type="scientific">Luteimonas colneyensis</name>
    <dbReference type="NCBI Taxonomy" id="2762230"/>
    <lineage>
        <taxon>Bacteria</taxon>
        <taxon>Pseudomonadati</taxon>
        <taxon>Pseudomonadota</taxon>
        <taxon>Gammaproteobacteria</taxon>
        <taxon>Lysobacterales</taxon>
        <taxon>Lysobacteraceae</taxon>
        <taxon>Luteimonas</taxon>
    </lineage>
</organism>
<dbReference type="Proteomes" id="UP000647183">
    <property type="component" value="Unassembled WGS sequence"/>
</dbReference>
<sequence length="444" mass="47625">MPTSAMAAGGRGTAVAWEDTRIRKARLAALAWSAVDAHSGGLSLPWKRYLAHAAAASLLWRRVAEQGGYVALPWSPIAARSSSTVIVWPPTPPVDDDTILVPDLPVYVMLPTMTAVRLPDRTPLPLLSTSLQEERGGYTWSFSAPMHREGLDLVNPDDGSLPEIEVTINGYVWTLVVDAYDDNRRFGSNTVSLRGYSTSVLLAAPHAPTRTYTAPADRTAAQLAEEELPPGWTLVWDAVDWLVPGGTFSYADLAPIEAIARLASAIGASIESDPATRQIRVAPGYPESPWQWASEAPYAVLPAGVLASGSSTWKGGTNADGVYVYAQNAGSGAFVKLAGSAGAVQVPMVVDPLLVHADAQRERGRQELAAAGRARTVQRTVPLFPTPAPEGMPELGVVRTGVLLEVQDTDETWVGMVVGVRIDAQRQGRALSVRQHLTIERQYR</sequence>
<gene>
    <name evidence="1" type="ORF">H9645_03590</name>
</gene>
<reference evidence="1 2" key="1">
    <citation type="submission" date="2020-08" db="EMBL/GenBank/DDBJ databases">
        <title>A Genomic Blueprint of the Chicken Gut Microbiome.</title>
        <authorList>
            <person name="Gilroy R."/>
            <person name="Ravi A."/>
            <person name="Getino M."/>
            <person name="Pursley I."/>
            <person name="Horton D.L."/>
            <person name="Alikhan N.-F."/>
            <person name="Baker D."/>
            <person name="Gharbi K."/>
            <person name="Hall N."/>
            <person name="Watson M."/>
            <person name="Adriaenssens E.M."/>
            <person name="Foster-Nyarko E."/>
            <person name="Jarju S."/>
            <person name="Secka A."/>
            <person name="Antonio M."/>
            <person name="Oren A."/>
            <person name="Chaudhuri R."/>
            <person name="La Ragione R.M."/>
            <person name="Hildebrand F."/>
            <person name="Pallen M.J."/>
        </authorList>
    </citation>
    <scope>NUCLEOTIDE SEQUENCE [LARGE SCALE GENOMIC DNA]</scope>
    <source>
        <strain evidence="1 2">Sa2BVA3</strain>
    </source>
</reference>
<dbReference type="RefSeq" id="WP_191728321.1">
    <property type="nucleotide sequence ID" value="NZ_JACSQJ010000001.1"/>
</dbReference>
<comment type="caution">
    <text evidence="1">The sequence shown here is derived from an EMBL/GenBank/DDBJ whole genome shotgun (WGS) entry which is preliminary data.</text>
</comment>
<name>A0ABR8UHJ9_9GAMM</name>
<evidence type="ECO:0000313" key="2">
    <source>
        <dbReference type="Proteomes" id="UP000647183"/>
    </source>
</evidence>
<dbReference type="EMBL" id="JACSQJ010000001">
    <property type="protein sequence ID" value="MBD7987104.1"/>
    <property type="molecule type" value="Genomic_DNA"/>
</dbReference>
<protein>
    <submittedName>
        <fullName evidence="1">Uncharacterized protein</fullName>
    </submittedName>
</protein>
<accession>A0ABR8UHJ9</accession>
<keyword evidence="2" id="KW-1185">Reference proteome</keyword>
<proteinExistence type="predicted"/>